<dbReference type="SUPFAM" id="SSF55486">
    <property type="entry name" value="Metalloproteases ('zincins'), catalytic domain"/>
    <property type="match status" value="1"/>
</dbReference>
<dbReference type="Proteomes" id="UP000237968">
    <property type="component" value="Unassembled WGS sequence"/>
</dbReference>
<dbReference type="OrthoDB" id="5494448at2"/>
<evidence type="ECO:0000313" key="3">
    <source>
        <dbReference type="Proteomes" id="UP000237968"/>
    </source>
</evidence>
<evidence type="ECO:0000256" key="1">
    <source>
        <dbReference type="SAM" id="MobiDB-lite"/>
    </source>
</evidence>
<keyword evidence="3" id="KW-1185">Reference proteome</keyword>
<protein>
    <submittedName>
        <fullName evidence="2">Uncharacterized protein</fullName>
    </submittedName>
</protein>
<evidence type="ECO:0000313" key="2">
    <source>
        <dbReference type="EMBL" id="PRP95367.1"/>
    </source>
</evidence>
<feature type="region of interest" description="Disordered" evidence="1">
    <location>
        <begin position="417"/>
        <end position="446"/>
    </location>
</feature>
<comment type="caution">
    <text evidence="2">The sequence shown here is derived from an EMBL/GenBank/DDBJ whole genome shotgun (WGS) entry which is preliminary data.</text>
</comment>
<sequence>MPGAAQLLLLAALVAGEPEFAVHLRAPAVEAPPTSAGTSAATQKAPTPPELPVPYADAVPMDPEILSAPRPRRKLGTNTTIFVNFDGVHISECNPSNSHENCSWLKKNTTFEPWSGNLAQRVAILDAMRSQVNELGVRVTGQRPPATEPYTMVVYGGDSIEEEALGRAPAGDCWDDLPNQIAYVFLDGERSTWINGGASTALHESAHTWGFDHIGLEYSLMAPSGDNTLVKFFDGCAQIVDNPELDPVDEGSCPQISLEQCGLSDFQDDIAMMRLLFGEPYIDDVAPTLELVDPFDGRYFQGPADFPVTLRVIDDQHPQVYELAIGVRGLIDEPAFSAVHDPSFDVEALPIGEWVFELRLRDAAGNETSLDFTVVVGEEALVADDGCNCKVDEGGHEDRRNAAVLGLLTLLGLVGRRRSSSSGSSPARTCWRSCPASPTPGARRCR</sequence>
<dbReference type="NCBIfam" id="TIGR03901">
    <property type="entry name" value="MYXO-CTERM"/>
    <property type="match status" value="1"/>
</dbReference>
<dbReference type="InterPro" id="IPR024038">
    <property type="entry name" value="MYXO-CTERM"/>
</dbReference>
<reference evidence="2 3" key="1">
    <citation type="submission" date="2018-03" db="EMBL/GenBank/DDBJ databases">
        <title>Draft Genome Sequences of the Obligatory Marine Myxobacteria Enhygromyxa salina SWB005.</title>
        <authorList>
            <person name="Poehlein A."/>
            <person name="Moghaddam J.A."/>
            <person name="Harms H."/>
            <person name="Alanjari M."/>
            <person name="Koenig G.M."/>
            <person name="Daniel R."/>
            <person name="Schaeberle T.F."/>
        </authorList>
    </citation>
    <scope>NUCLEOTIDE SEQUENCE [LARGE SCALE GENOMIC DNA]</scope>
    <source>
        <strain evidence="2 3">SWB005</strain>
    </source>
</reference>
<dbReference type="RefSeq" id="WP_106393263.1">
    <property type="nucleotide sequence ID" value="NZ_PVNK01000171.1"/>
</dbReference>
<organism evidence="2 3">
    <name type="scientific">Enhygromyxa salina</name>
    <dbReference type="NCBI Taxonomy" id="215803"/>
    <lineage>
        <taxon>Bacteria</taxon>
        <taxon>Pseudomonadati</taxon>
        <taxon>Myxococcota</taxon>
        <taxon>Polyangia</taxon>
        <taxon>Nannocystales</taxon>
        <taxon>Nannocystaceae</taxon>
        <taxon>Enhygromyxa</taxon>
    </lineage>
</organism>
<name>A0A2S9XR72_9BACT</name>
<gene>
    <name evidence="2" type="ORF">ENSA5_39520</name>
</gene>
<dbReference type="EMBL" id="PVNK01000171">
    <property type="protein sequence ID" value="PRP95367.1"/>
    <property type="molecule type" value="Genomic_DNA"/>
</dbReference>
<proteinExistence type="predicted"/>
<accession>A0A2S9XR72</accession>
<dbReference type="AlphaFoldDB" id="A0A2S9XR72"/>